<protein>
    <submittedName>
        <fullName evidence="1">Uncharacterized protein</fullName>
    </submittedName>
</protein>
<proteinExistence type="predicted"/>
<dbReference type="AlphaFoldDB" id="X1GGP5"/>
<feature type="non-terminal residue" evidence="1">
    <location>
        <position position="1"/>
    </location>
</feature>
<dbReference type="EMBL" id="BARU01011655">
    <property type="protein sequence ID" value="GAH32203.1"/>
    <property type="molecule type" value="Genomic_DNA"/>
</dbReference>
<reference evidence="1" key="1">
    <citation type="journal article" date="2014" name="Front. Microbiol.">
        <title>High frequency of phylogenetically diverse reductive dehalogenase-homologous genes in deep subseafloor sedimentary metagenomes.</title>
        <authorList>
            <person name="Kawai M."/>
            <person name="Futagami T."/>
            <person name="Toyoda A."/>
            <person name="Takaki Y."/>
            <person name="Nishi S."/>
            <person name="Hori S."/>
            <person name="Arai W."/>
            <person name="Tsubouchi T."/>
            <person name="Morono Y."/>
            <person name="Uchiyama I."/>
            <person name="Ito T."/>
            <person name="Fujiyama A."/>
            <person name="Inagaki F."/>
            <person name="Takami H."/>
        </authorList>
    </citation>
    <scope>NUCLEOTIDE SEQUENCE</scope>
    <source>
        <strain evidence="1">Expedition CK06-06</strain>
    </source>
</reference>
<name>X1GGP5_9ZZZZ</name>
<gene>
    <name evidence="1" type="ORF">S03H2_21810</name>
</gene>
<organism evidence="1">
    <name type="scientific">marine sediment metagenome</name>
    <dbReference type="NCBI Taxonomy" id="412755"/>
    <lineage>
        <taxon>unclassified sequences</taxon>
        <taxon>metagenomes</taxon>
        <taxon>ecological metagenomes</taxon>
    </lineage>
</organism>
<comment type="caution">
    <text evidence="1">The sequence shown here is derived from an EMBL/GenBank/DDBJ whole genome shotgun (WGS) entry which is preliminary data.</text>
</comment>
<evidence type="ECO:0000313" key="1">
    <source>
        <dbReference type="EMBL" id="GAH32203.1"/>
    </source>
</evidence>
<sequence>VNPNWKTPLAMAIEALVMAGRIENARRLGYGDPDLMIYHNGRRMKLEEFIKQVDVQERDTEISPDFMAIIIKVL</sequence>
<accession>X1GGP5</accession>